<proteinExistence type="inferred from homology"/>
<organism evidence="9 10">
    <name type="scientific">Acanthopleuribacter pedis</name>
    <dbReference type="NCBI Taxonomy" id="442870"/>
    <lineage>
        <taxon>Bacteria</taxon>
        <taxon>Pseudomonadati</taxon>
        <taxon>Acidobacteriota</taxon>
        <taxon>Holophagae</taxon>
        <taxon>Acanthopleuribacterales</taxon>
        <taxon>Acanthopleuribacteraceae</taxon>
        <taxon>Acanthopleuribacter</taxon>
    </lineage>
</organism>
<reference evidence="9" key="1">
    <citation type="submission" date="2021-03" db="EMBL/GenBank/DDBJ databases">
        <authorList>
            <person name="Wang G."/>
        </authorList>
    </citation>
    <scope>NUCLEOTIDE SEQUENCE</scope>
    <source>
        <strain evidence="9">KCTC 12899</strain>
    </source>
</reference>
<dbReference type="InterPro" id="IPR001544">
    <property type="entry name" value="Aminotrans_IV"/>
</dbReference>
<comment type="catalytic activity">
    <reaction evidence="6">
        <text>L-valine + 2-oxoglutarate = 3-methyl-2-oxobutanoate + L-glutamate</text>
        <dbReference type="Rhea" id="RHEA:24813"/>
        <dbReference type="ChEBI" id="CHEBI:11851"/>
        <dbReference type="ChEBI" id="CHEBI:16810"/>
        <dbReference type="ChEBI" id="CHEBI:29985"/>
        <dbReference type="ChEBI" id="CHEBI:57762"/>
        <dbReference type="EC" id="2.6.1.42"/>
    </reaction>
</comment>
<dbReference type="InterPro" id="IPR043131">
    <property type="entry name" value="BCAT-like_N"/>
</dbReference>
<dbReference type="GO" id="GO:0004084">
    <property type="term" value="F:branched-chain-amino-acid transaminase activity"/>
    <property type="evidence" value="ECO:0007669"/>
    <property type="project" value="UniProtKB-EC"/>
</dbReference>
<keyword evidence="9" id="KW-0808">Transferase</keyword>
<keyword evidence="10" id="KW-1185">Reference proteome</keyword>
<gene>
    <name evidence="9" type="ORF">J3U88_16975</name>
</gene>
<comment type="pathway">
    <text evidence="2">Amino-acid biosynthesis; L-valine biosynthesis; L-valine from pyruvate: step 4/4.</text>
</comment>
<evidence type="ECO:0000256" key="5">
    <source>
        <dbReference type="ARBA" id="ARBA00013053"/>
    </source>
</evidence>
<dbReference type="PANTHER" id="PTHR42743">
    <property type="entry name" value="AMINO-ACID AMINOTRANSFERASE"/>
    <property type="match status" value="1"/>
</dbReference>
<dbReference type="Gene3D" id="3.20.10.10">
    <property type="entry name" value="D-amino Acid Aminotransferase, subunit A, domain 2"/>
    <property type="match status" value="1"/>
</dbReference>
<sequence>MDDYALYGHSLFETLIARDGRYRDLDRHFQRLGTAAAQVLLQPPDRAAFARALREAVPAEGAWVVRFTLLQQGGRWAANPAFKTKSHVWVKPYAGDSRPSLALHLSEHRFPCNDPWRQLKSGARLGYQIVGRLAKQAGYDDGLIVDQKGFILEAGTANLCFLRADGSWITPPLASGLLPGTVRQRLLEQSKVAEAAIKLEELPRFRAVVTTNAVSGPKPVRAVMTQRFNTEAAANWIAGLPEPETTTLDQFEAGTHNPAHTD</sequence>
<dbReference type="AlphaFoldDB" id="A0A8J7QGZ4"/>
<evidence type="ECO:0000256" key="1">
    <source>
        <dbReference type="ARBA" id="ARBA00004824"/>
    </source>
</evidence>
<evidence type="ECO:0000256" key="7">
    <source>
        <dbReference type="ARBA" id="ARBA00048798"/>
    </source>
</evidence>
<dbReference type="Proteomes" id="UP000664417">
    <property type="component" value="Unassembled WGS sequence"/>
</dbReference>
<dbReference type="Gene3D" id="3.30.470.10">
    <property type="match status" value="1"/>
</dbReference>
<evidence type="ECO:0000256" key="2">
    <source>
        <dbReference type="ARBA" id="ARBA00004931"/>
    </source>
</evidence>
<evidence type="ECO:0000313" key="10">
    <source>
        <dbReference type="Proteomes" id="UP000664417"/>
    </source>
</evidence>
<dbReference type="EMBL" id="JAFREP010000016">
    <property type="protein sequence ID" value="MBO1320171.1"/>
    <property type="molecule type" value="Genomic_DNA"/>
</dbReference>
<name>A0A8J7QGZ4_9BACT</name>
<comment type="similarity">
    <text evidence="4">Belongs to the class-IV pyridoxal-phosphate-dependent aminotransferase family.</text>
</comment>
<dbReference type="Pfam" id="PF01063">
    <property type="entry name" value="Aminotran_4"/>
    <property type="match status" value="1"/>
</dbReference>
<dbReference type="RefSeq" id="WP_207860125.1">
    <property type="nucleotide sequence ID" value="NZ_JAFREP010000016.1"/>
</dbReference>
<dbReference type="SUPFAM" id="SSF56752">
    <property type="entry name" value="D-aminoacid aminotransferase-like PLP-dependent enzymes"/>
    <property type="match status" value="1"/>
</dbReference>
<dbReference type="InterPro" id="IPR043132">
    <property type="entry name" value="BCAT-like_C"/>
</dbReference>
<dbReference type="EC" id="2.6.1.42" evidence="5"/>
<evidence type="ECO:0000256" key="8">
    <source>
        <dbReference type="ARBA" id="ARBA00049229"/>
    </source>
</evidence>
<keyword evidence="9" id="KW-0032">Aminotransferase</keyword>
<evidence type="ECO:0000256" key="6">
    <source>
        <dbReference type="ARBA" id="ARBA00048212"/>
    </source>
</evidence>
<evidence type="ECO:0000313" key="9">
    <source>
        <dbReference type="EMBL" id="MBO1320171.1"/>
    </source>
</evidence>
<evidence type="ECO:0000256" key="3">
    <source>
        <dbReference type="ARBA" id="ARBA00005072"/>
    </source>
</evidence>
<comment type="catalytic activity">
    <reaction evidence="7">
        <text>L-isoleucine + 2-oxoglutarate = (S)-3-methyl-2-oxopentanoate + L-glutamate</text>
        <dbReference type="Rhea" id="RHEA:24801"/>
        <dbReference type="ChEBI" id="CHEBI:16810"/>
        <dbReference type="ChEBI" id="CHEBI:29985"/>
        <dbReference type="ChEBI" id="CHEBI:35146"/>
        <dbReference type="ChEBI" id="CHEBI:58045"/>
        <dbReference type="EC" id="2.6.1.42"/>
    </reaction>
</comment>
<dbReference type="GO" id="GO:0046394">
    <property type="term" value="P:carboxylic acid biosynthetic process"/>
    <property type="evidence" value="ECO:0007669"/>
    <property type="project" value="UniProtKB-ARBA"/>
</dbReference>
<evidence type="ECO:0000256" key="4">
    <source>
        <dbReference type="ARBA" id="ARBA00009320"/>
    </source>
</evidence>
<dbReference type="InterPro" id="IPR036038">
    <property type="entry name" value="Aminotransferase-like"/>
</dbReference>
<accession>A0A8J7QGZ4</accession>
<comment type="pathway">
    <text evidence="1">Amino-acid biosynthesis; L-isoleucine biosynthesis; L-isoleucine from 2-oxobutanoate: step 4/4.</text>
</comment>
<comment type="catalytic activity">
    <reaction evidence="8">
        <text>L-leucine + 2-oxoglutarate = 4-methyl-2-oxopentanoate + L-glutamate</text>
        <dbReference type="Rhea" id="RHEA:18321"/>
        <dbReference type="ChEBI" id="CHEBI:16810"/>
        <dbReference type="ChEBI" id="CHEBI:17865"/>
        <dbReference type="ChEBI" id="CHEBI:29985"/>
        <dbReference type="ChEBI" id="CHEBI:57427"/>
        <dbReference type="EC" id="2.6.1.42"/>
    </reaction>
</comment>
<comment type="pathway">
    <text evidence="3">Amino-acid biosynthesis; L-leucine biosynthesis; L-leucine from 3-methyl-2-oxobutanoate: step 4/4.</text>
</comment>
<comment type="caution">
    <text evidence="9">The sequence shown here is derived from an EMBL/GenBank/DDBJ whole genome shotgun (WGS) entry which is preliminary data.</text>
</comment>
<dbReference type="InterPro" id="IPR050571">
    <property type="entry name" value="Class-IV_PLP-Dep_Aminotrnsfr"/>
</dbReference>
<protein>
    <recommendedName>
        <fullName evidence="5">branched-chain-amino-acid transaminase</fullName>
        <ecNumber evidence="5">2.6.1.42</ecNumber>
    </recommendedName>
</protein>
<dbReference type="PANTHER" id="PTHR42743:SF11">
    <property type="entry name" value="AMINODEOXYCHORISMATE LYASE"/>
    <property type="match status" value="1"/>
</dbReference>